<proteinExistence type="predicted"/>
<protein>
    <submittedName>
        <fullName evidence="1">CLUMA_CG017071, isoform A</fullName>
    </submittedName>
</protein>
<dbReference type="EMBL" id="CVRI01000060">
    <property type="protein sequence ID" value="CRL03950.1"/>
    <property type="molecule type" value="Genomic_DNA"/>
</dbReference>
<name>A0A1J1IXR5_9DIPT</name>
<dbReference type="AlphaFoldDB" id="A0A1J1IXR5"/>
<sequence>MVKKKSLEGLFSSCCSDPTYKFMFTGFVFLLLPGVLQSLRWDDGNESSAEVGRSDNMKSF</sequence>
<evidence type="ECO:0000313" key="1">
    <source>
        <dbReference type="EMBL" id="CRL03950.1"/>
    </source>
</evidence>
<keyword evidence="2" id="KW-1185">Reference proteome</keyword>
<organism evidence="1 2">
    <name type="scientific">Clunio marinus</name>
    <dbReference type="NCBI Taxonomy" id="568069"/>
    <lineage>
        <taxon>Eukaryota</taxon>
        <taxon>Metazoa</taxon>
        <taxon>Ecdysozoa</taxon>
        <taxon>Arthropoda</taxon>
        <taxon>Hexapoda</taxon>
        <taxon>Insecta</taxon>
        <taxon>Pterygota</taxon>
        <taxon>Neoptera</taxon>
        <taxon>Endopterygota</taxon>
        <taxon>Diptera</taxon>
        <taxon>Nematocera</taxon>
        <taxon>Chironomoidea</taxon>
        <taxon>Chironomidae</taxon>
        <taxon>Clunio</taxon>
    </lineage>
</organism>
<evidence type="ECO:0000313" key="2">
    <source>
        <dbReference type="Proteomes" id="UP000183832"/>
    </source>
</evidence>
<reference evidence="1 2" key="1">
    <citation type="submission" date="2015-04" db="EMBL/GenBank/DDBJ databases">
        <authorList>
            <person name="Syromyatnikov M.Y."/>
            <person name="Popov V.N."/>
        </authorList>
    </citation>
    <scope>NUCLEOTIDE SEQUENCE [LARGE SCALE GENOMIC DNA]</scope>
</reference>
<accession>A0A1J1IXR5</accession>
<dbReference type="Proteomes" id="UP000183832">
    <property type="component" value="Unassembled WGS sequence"/>
</dbReference>
<gene>
    <name evidence="1" type="ORF">CLUMA_CG017071</name>
</gene>